<evidence type="ECO:0000256" key="1">
    <source>
        <dbReference type="SAM" id="MobiDB-lite"/>
    </source>
</evidence>
<accession>A0A7W9PIM8</accession>
<dbReference type="AlphaFoldDB" id="A0A7W9PIM8"/>
<dbReference type="RefSeq" id="WP_040751782.1">
    <property type="nucleotide sequence ID" value="NZ_JACHIT010000002.1"/>
</dbReference>
<sequence>MSAARGRRAWRAGSIRPEQAALLREVQQLAAEGARLRDAMYEASSDLTEMARILHDANAVDRRRILAEVTARSAGVPAAWVDHVREHGQLGHPWDDQQLLPTPPPDRRRRSERRVADDTRQLTDMAAISVVRDHLHVAAGITTEPEPVAAEQFGRNMAALTARSLRVARAVGLTDSERVALWERTDRDWSHEIAPYLHHYGRGDIDSLWRAHADPAIAAGVSKAMTRWAKTNSKYPRPAEPSHEHLPPPPTYLISQARHALDTLLATGHHHDASISTAVDVALPPAARDWQPDPAAAPDPAPGRDTDPGRDP</sequence>
<dbReference type="EMBL" id="JACHIT010000002">
    <property type="protein sequence ID" value="MBB5916856.1"/>
    <property type="molecule type" value="Genomic_DNA"/>
</dbReference>
<dbReference type="Proteomes" id="UP000540412">
    <property type="component" value="Unassembled WGS sequence"/>
</dbReference>
<organism evidence="2 3">
    <name type="scientific">Nocardia transvalensis</name>
    <dbReference type="NCBI Taxonomy" id="37333"/>
    <lineage>
        <taxon>Bacteria</taxon>
        <taxon>Bacillati</taxon>
        <taxon>Actinomycetota</taxon>
        <taxon>Actinomycetes</taxon>
        <taxon>Mycobacteriales</taxon>
        <taxon>Nocardiaceae</taxon>
        <taxon>Nocardia</taxon>
    </lineage>
</organism>
<comment type="caution">
    <text evidence="2">The sequence shown here is derived from an EMBL/GenBank/DDBJ whole genome shotgun (WGS) entry which is preliminary data.</text>
</comment>
<feature type="compositionally biased region" description="Low complexity" evidence="1">
    <location>
        <begin position="284"/>
        <end position="294"/>
    </location>
</feature>
<keyword evidence="3" id="KW-1185">Reference proteome</keyword>
<name>A0A7W9PIM8_9NOCA</name>
<feature type="region of interest" description="Disordered" evidence="1">
    <location>
        <begin position="276"/>
        <end position="312"/>
    </location>
</feature>
<evidence type="ECO:0000313" key="2">
    <source>
        <dbReference type="EMBL" id="MBB5916856.1"/>
    </source>
</evidence>
<gene>
    <name evidence="2" type="ORF">BJY24_005768</name>
</gene>
<proteinExistence type="predicted"/>
<feature type="region of interest" description="Disordered" evidence="1">
    <location>
        <begin position="89"/>
        <end position="117"/>
    </location>
</feature>
<feature type="compositionally biased region" description="Basic and acidic residues" evidence="1">
    <location>
        <begin position="302"/>
        <end position="312"/>
    </location>
</feature>
<feature type="region of interest" description="Disordered" evidence="1">
    <location>
        <begin position="231"/>
        <end position="252"/>
    </location>
</feature>
<protein>
    <submittedName>
        <fullName evidence="2">Uncharacterized protein</fullName>
    </submittedName>
</protein>
<evidence type="ECO:0000313" key="3">
    <source>
        <dbReference type="Proteomes" id="UP000540412"/>
    </source>
</evidence>
<reference evidence="2 3" key="1">
    <citation type="submission" date="2020-08" db="EMBL/GenBank/DDBJ databases">
        <title>Sequencing the genomes of 1000 actinobacteria strains.</title>
        <authorList>
            <person name="Klenk H.-P."/>
        </authorList>
    </citation>
    <scope>NUCLEOTIDE SEQUENCE [LARGE SCALE GENOMIC DNA]</scope>
    <source>
        <strain evidence="2 3">DSM 43582</strain>
    </source>
</reference>